<evidence type="ECO:0000313" key="3">
    <source>
        <dbReference type="EMBL" id="TJZ90400.1"/>
    </source>
</evidence>
<dbReference type="PANTHER" id="PTHR46268:SF6">
    <property type="entry name" value="UNIVERSAL STRESS PROTEIN UP12"/>
    <property type="match status" value="1"/>
</dbReference>
<feature type="domain" description="UspA" evidence="2">
    <location>
        <begin position="1"/>
        <end position="140"/>
    </location>
</feature>
<evidence type="ECO:0000259" key="2">
    <source>
        <dbReference type="Pfam" id="PF00582"/>
    </source>
</evidence>
<name>A0A4U0R7N1_9ACTN</name>
<evidence type="ECO:0000256" key="1">
    <source>
        <dbReference type="ARBA" id="ARBA00008791"/>
    </source>
</evidence>
<dbReference type="InterPro" id="IPR006016">
    <property type="entry name" value="UspA"/>
</dbReference>
<reference evidence="3 4" key="1">
    <citation type="submission" date="2019-04" db="EMBL/GenBank/DDBJ databases">
        <title>Streptomyces oryziradicis sp. nov., a novel actinomycete isolated from rhizosphere soil of rice (Oryza sativa L.).</title>
        <authorList>
            <person name="Li C."/>
        </authorList>
    </citation>
    <scope>NUCLEOTIDE SEQUENCE [LARGE SCALE GENOMIC DNA]</scope>
    <source>
        <strain evidence="3 4">NEAU-C40</strain>
    </source>
</reference>
<dbReference type="AlphaFoldDB" id="A0A4U0R7N1"/>
<protein>
    <submittedName>
        <fullName evidence="3">Universal stress protein</fullName>
    </submittedName>
</protein>
<dbReference type="RefSeq" id="WP_136731783.1">
    <property type="nucleotide sequence ID" value="NZ_SUMC01000351.1"/>
</dbReference>
<dbReference type="OrthoDB" id="4867015at2"/>
<dbReference type="Gene3D" id="3.40.50.620">
    <property type="entry name" value="HUPs"/>
    <property type="match status" value="2"/>
</dbReference>
<dbReference type="SUPFAM" id="SSF52402">
    <property type="entry name" value="Adenine nucleotide alpha hydrolases-like"/>
    <property type="match status" value="2"/>
</dbReference>
<evidence type="ECO:0000313" key="4">
    <source>
        <dbReference type="Proteomes" id="UP000305778"/>
    </source>
</evidence>
<comment type="similarity">
    <text evidence="1">Belongs to the universal stress protein A family.</text>
</comment>
<dbReference type="InterPro" id="IPR014729">
    <property type="entry name" value="Rossmann-like_a/b/a_fold"/>
</dbReference>
<dbReference type="InterPro" id="IPR006015">
    <property type="entry name" value="Universal_stress_UspA"/>
</dbReference>
<dbReference type="Proteomes" id="UP000305778">
    <property type="component" value="Unassembled WGS sequence"/>
</dbReference>
<dbReference type="Pfam" id="PF00582">
    <property type="entry name" value="Usp"/>
    <property type="match status" value="2"/>
</dbReference>
<proteinExistence type="inferred from homology"/>
<dbReference type="EMBL" id="SUMC01000351">
    <property type="protein sequence ID" value="TJZ90400.1"/>
    <property type="molecule type" value="Genomic_DNA"/>
</dbReference>
<organism evidence="3 4">
    <name type="scientific">Actinacidiphila oryziradicis</name>
    <dbReference type="NCBI Taxonomy" id="2571141"/>
    <lineage>
        <taxon>Bacteria</taxon>
        <taxon>Bacillati</taxon>
        <taxon>Actinomycetota</taxon>
        <taxon>Actinomycetes</taxon>
        <taxon>Kitasatosporales</taxon>
        <taxon>Streptomycetaceae</taxon>
        <taxon>Actinacidiphila</taxon>
    </lineage>
</organism>
<keyword evidence="4" id="KW-1185">Reference proteome</keyword>
<sequence>MFPTVTAGLDGSAESLAAADWAAREALRRELPLRLVHAWEWQPYNYPATDAPLAGADPQRHWAERVPREAEEELRRRHPGLRITTDQIAQQAVPALLAAAEDAELLVLGSRGLSGVAGFLVGSVASSVAAGTKQPVVLVRAGELEEDEHEPDALDRPSTRSPYRDVVLGLDLRRPSDAVIEFAFDAALRRSAVLRVIHSWNLPTYYGYGTAAMGPEFGAELAAEETSELAEALRPWRGKFPSVEVTEQAVIGVAAQHLVEAASDASLVVVGRRNRRAPVGMHIGPVTHAVLHHAAAPVAVVPHD</sequence>
<comment type="caution">
    <text evidence="3">The sequence shown here is derived from an EMBL/GenBank/DDBJ whole genome shotgun (WGS) entry which is preliminary data.</text>
</comment>
<feature type="domain" description="UspA" evidence="2">
    <location>
        <begin position="163"/>
        <end position="302"/>
    </location>
</feature>
<gene>
    <name evidence="3" type="ORF">FCI23_55810</name>
</gene>
<dbReference type="PRINTS" id="PR01438">
    <property type="entry name" value="UNVRSLSTRESS"/>
</dbReference>
<dbReference type="PANTHER" id="PTHR46268">
    <property type="entry name" value="STRESS RESPONSE PROTEIN NHAX"/>
    <property type="match status" value="1"/>
</dbReference>
<accession>A0A4U0R7N1</accession>